<dbReference type="EMBL" id="PXOG01000148">
    <property type="protein sequence ID" value="RGP72363.1"/>
    <property type="molecule type" value="Genomic_DNA"/>
</dbReference>
<reference evidence="1 2" key="1">
    <citation type="journal article" date="2018" name="PLoS Pathog.">
        <title>Evolution of structural diversity of trichothecenes, a family of toxins produced by plant pathogenic and entomopathogenic fungi.</title>
        <authorList>
            <person name="Proctor R.H."/>
            <person name="McCormick S.P."/>
            <person name="Kim H.S."/>
            <person name="Cardoza R.E."/>
            <person name="Stanley A.M."/>
            <person name="Lindo L."/>
            <person name="Kelly A."/>
            <person name="Brown D.W."/>
            <person name="Lee T."/>
            <person name="Vaughan M.M."/>
            <person name="Alexander N.J."/>
            <person name="Busman M."/>
            <person name="Gutierrez S."/>
        </authorList>
    </citation>
    <scope>NUCLEOTIDE SEQUENCE [LARGE SCALE GENOMIC DNA]</scope>
    <source>
        <strain evidence="1 2">NRRL 20695</strain>
    </source>
</reference>
<name>A0A395SIU5_9HYPO</name>
<accession>A0A395SIU5</accession>
<protein>
    <submittedName>
        <fullName evidence="1">Uncharacterized protein</fullName>
    </submittedName>
</protein>
<evidence type="ECO:0000313" key="2">
    <source>
        <dbReference type="Proteomes" id="UP000266234"/>
    </source>
</evidence>
<dbReference type="AlphaFoldDB" id="A0A395SIU5"/>
<dbReference type="OrthoDB" id="4457531at2759"/>
<evidence type="ECO:0000313" key="1">
    <source>
        <dbReference type="EMBL" id="RGP72363.1"/>
    </source>
</evidence>
<proteinExistence type="predicted"/>
<organism evidence="1 2">
    <name type="scientific">Fusarium longipes</name>
    <dbReference type="NCBI Taxonomy" id="694270"/>
    <lineage>
        <taxon>Eukaryota</taxon>
        <taxon>Fungi</taxon>
        <taxon>Dikarya</taxon>
        <taxon>Ascomycota</taxon>
        <taxon>Pezizomycotina</taxon>
        <taxon>Sordariomycetes</taxon>
        <taxon>Hypocreomycetidae</taxon>
        <taxon>Hypocreales</taxon>
        <taxon>Nectriaceae</taxon>
        <taxon>Fusarium</taxon>
    </lineage>
</organism>
<dbReference type="Proteomes" id="UP000266234">
    <property type="component" value="Unassembled WGS sequence"/>
</dbReference>
<comment type="caution">
    <text evidence="1">The sequence shown here is derived from an EMBL/GenBank/DDBJ whole genome shotgun (WGS) entry which is preliminary data.</text>
</comment>
<sequence>MDLTAPDEFDEDLGQDLDLEPFRPRLENIAKSGHPFSICWKREVRPILSGLNSEYLTHPWGPWVADSPFLGASSAVSKFVPDSIGDGGMSSSGNYRDHFSTSSESSNDHFSAALGVTIGYPFLSASATAEYDKTVSKNRNGTKASRNASCRTGRLVLEKTPILSPESIKVLRSYNGQSDFRRRYGDFYVCGYSLGADAGAFTVKTFFSEDSVSKTSVEQSSSVSARLSFNGYSTLDQKPPCDMEFSSVPLSQFENLRTQSSEYLNKIKGLQKAVYELMESLGVVDSRTRPQDLA</sequence>
<gene>
    <name evidence="1" type="ORF">FLONG3_6759</name>
</gene>
<keyword evidence="2" id="KW-1185">Reference proteome</keyword>